<organism evidence="9 10">
    <name type="scientific">Marinobacter similis</name>
    <dbReference type="NCBI Taxonomy" id="1420916"/>
    <lineage>
        <taxon>Bacteria</taxon>
        <taxon>Pseudomonadati</taxon>
        <taxon>Pseudomonadota</taxon>
        <taxon>Gammaproteobacteria</taxon>
        <taxon>Pseudomonadales</taxon>
        <taxon>Marinobacteraceae</taxon>
        <taxon>Marinobacter</taxon>
    </lineage>
</organism>
<evidence type="ECO:0000256" key="1">
    <source>
        <dbReference type="ARBA" id="ARBA00004752"/>
    </source>
</evidence>
<dbReference type="InterPro" id="IPR038063">
    <property type="entry name" value="Transpep_catalytic_dom"/>
</dbReference>
<evidence type="ECO:0000313" key="9">
    <source>
        <dbReference type="EMBL" id="AHI30193.1"/>
    </source>
</evidence>
<gene>
    <name evidence="9" type="ORF">AU14_14945</name>
</gene>
<evidence type="ECO:0000256" key="6">
    <source>
        <dbReference type="ARBA" id="ARBA00023316"/>
    </source>
</evidence>
<reference evidence="9 10" key="1">
    <citation type="journal article" date="2014" name="Genome Announc.">
        <title>Draft Genome Sequences of Marinobacter similis A3d10T and Marinobacter salarius R9SW1T.</title>
        <authorList>
            <person name="Ivanova E.P."/>
            <person name="Ng H.J."/>
            <person name="Webb H.K."/>
            <person name="Feng G."/>
            <person name="Oshima K."/>
            <person name="Hattori M."/>
            <person name="Ohkuma M."/>
            <person name="Sergeev A.F."/>
            <person name="Mikhailov V.V."/>
            <person name="Crawford R.J."/>
            <person name="Sawabe T."/>
        </authorList>
    </citation>
    <scope>NUCLEOTIDE SEQUENCE [LARGE SCALE GENOMIC DNA]</scope>
    <source>
        <strain evidence="9 10">A3d10</strain>
    </source>
</reference>
<dbReference type="InterPro" id="IPR005490">
    <property type="entry name" value="LD_TPept_cat_dom"/>
</dbReference>
<comment type="similarity">
    <text evidence="2">Belongs to the YkuD family.</text>
</comment>
<dbReference type="PROSITE" id="PS52029">
    <property type="entry name" value="LD_TPASE"/>
    <property type="match status" value="1"/>
</dbReference>
<comment type="caution">
    <text evidence="7">Lacks conserved residue(s) required for the propagation of feature annotation.</text>
</comment>
<dbReference type="KEGG" id="msx:AU14_14945"/>
<dbReference type="Pfam" id="PF03734">
    <property type="entry name" value="YkuD"/>
    <property type="match status" value="1"/>
</dbReference>
<dbReference type="HOGENOM" id="CLU_220573_0_0_6"/>
<dbReference type="CDD" id="cd16913">
    <property type="entry name" value="YkuD_like"/>
    <property type="match status" value="1"/>
</dbReference>
<dbReference type="GO" id="GO:0004180">
    <property type="term" value="F:carboxypeptidase activity"/>
    <property type="evidence" value="ECO:0007669"/>
    <property type="project" value="UniProtKB-ARBA"/>
</dbReference>
<dbReference type="EMBL" id="CP007151">
    <property type="protein sequence ID" value="AHI30193.1"/>
    <property type="molecule type" value="Genomic_DNA"/>
</dbReference>
<dbReference type="Proteomes" id="UP000061489">
    <property type="component" value="Chromosome"/>
</dbReference>
<dbReference type="UniPathway" id="UPA00219"/>
<keyword evidence="3" id="KW-0808">Transferase</keyword>
<evidence type="ECO:0000256" key="4">
    <source>
        <dbReference type="ARBA" id="ARBA00022960"/>
    </source>
</evidence>
<feature type="domain" description="L,D-TPase catalytic" evidence="8">
    <location>
        <begin position="1"/>
        <end position="33"/>
    </location>
</feature>
<dbReference type="GO" id="GO:0008360">
    <property type="term" value="P:regulation of cell shape"/>
    <property type="evidence" value="ECO:0007669"/>
    <property type="project" value="UniProtKB-UniRule"/>
</dbReference>
<dbReference type="AlphaFoldDB" id="W5YUL9"/>
<dbReference type="GO" id="GO:0016740">
    <property type="term" value="F:transferase activity"/>
    <property type="evidence" value="ECO:0007669"/>
    <property type="project" value="UniProtKB-KW"/>
</dbReference>
<dbReference type="Gene3D" id="2.40.440.10">
    <property type="entry name" value="L,D-transpeptidase catalytic domain-like"/>
    <property type="match status" value="1"/>
</dbReference>
<protein>
    <recommendedName>
        <fullName evidence="8">L,D-TPase catalytic domain-containing protein</fullName>
    </recommendedName>
</protein>
<keyword evidence="10" id="KW-1185">Reference proteome</keyword>
<accession>W5YUL9</accession>
<evidence type="ECO:0000313" key="10">
    <source>
        <dbReference type="Proteomes" id="UP000061489"/>
    </source>
</evidence>
<dbReference type="GO" id="GO:0071555">
    <property type="term" value="P:cell wall organization"/>
    <property type="evidence" value="ECO:0007669"/>
    <property type="project" value="UniProtKB-UniRule"/>
</dbReference>
<evidence type="ECO:0000256" key="3">
    <source>
        <dbReference type="ARBA" id="ARBA00022679"/>
    </source>
</evidence>
<dbReference type="GO" id="GO:0009252">
    <property type="term" value="P:peptidoglycan biosynthetic process"/>
    <property type="evidence" value="ECO:0007669"/>
    <property type="project" value="UniProtKB-UniPathway"/>
</dbReference>
<evidence type="ECO:0000256" key="2">
    <source>
        <dbReference type="ARBA" id="ARBA00005992"/>
    </source>
</evidence>
<evidence type="ECO:0000256" key="5">
    <source>
        <dbReference type="ARBA" id="ARBA00022984"/>
    </source>
</evidence>
<evidence type="ECO:0000259" key="8">
    <source>
        <dbReference type="PROSITE" id="PS52029"/>
    </source>
</evidence>
<proteinExistence type="inferred from homology"/>
<keyword evidence="5 7" id="KW-0573">Peptidoglycan synthesis</keyword>
<sequence length="33" mass="3636">MGVPLSHGCVRMRNEDVIDLFNRVSTGIAVSVY</sequence>
<evidence type="ECO:0000256" key="7">
    <source>
        <dbReference type="PROSITE-ProRule" id="PRU01373"/>
    </source>
</evidence>
<name>W5YUL9_9GAMM</name>
<dbReference type="STRING" id="1420916.AU14_14945"/>
<keyword evidence="6 7" id="KW-0961">Cell wall biogenesis/degradation</keyword>
<dbReference type="SUPFAM" id="SSF141523">
    <property type="entry name" value="L,D-transpeptidase catalytic domain-like"/>
    <property type="match status" value="1"/>
</dbReference>
<comment type="pathway">
    <text evidence="1 7">Cell wall biogenesis; peptidoglycan biosynthesis.</text>
</comment>
<keyword evidence="4 7" id="KW-0133">Cell shape</keyword>